<evidence type="ECO:0000256" key="2">
    <source>
        <dbReference type="ARBA" id="ARBA00009347"/>
    </source>
</evidence>
<dbReference type="EMBL" id="FZOQ01000022">
    <property type="protein sequence ID" value="SNT05892.1"/>
    <property type="molecule type" value="Genomic_DNA"/>
</dbReference>
<evidence type="ECO:0000259" key="8">
    <source>
        <dbReference type="Pfam" id="PF00441"/>
    </source>
</evidence>
<dbReference type="GO" id="GO:0050660">
    <property type="term" value="F:flavin adenine dinucleotide binding"/>
    <property type="evidence" value="ECO:0007669"/>
    <property type="project" value="InterPro"/>
</dbReference>
<reference evidence="13" key="1">
    <citation type="submission" date="2017-06" db="EMBL/GenBank/DDBJ databases">
        <authorList>
            <person name="Varghese N."/>
            <person name="Submissions S."/>
        </authorList>
    </citation>
    <scope>NUCLEOTIDE SEQUENCE [LARGE SCALE GENOMIC DNA]</scope>
    <source>
        <strain evidence="13">NKM1</strain>
    </source>
</reference>
<accession>A0A239JJY6</accession>
<dbReference type="AlphaFoldDB" id="A0A239JJY6"/>
<dbReference type="Gene3D" id="1.10.540.10">
    <property type="entry name" value="Acyl-CoA dehydrogenase/oxidase, N-terminal domain"/>
    <property type="match status" value="1"/>
</dbReference>
<comment type="cofactor">
    <cofactor evidence="1 7">
        <name>FAD</name>
        <dbReference type="ChEBI" id="CHEBI:57692"/>
    </cofactor>
</comment>
<dbReference type="PANTHER" id="PTHR43884:SF12">
    <property type="entry name" value="ISOVALERYL-COA DEHYDROGENASE, MITOCHONDRIAL-RELATED"/>
    <property type="match status" value="1"/>
</dbReference>
<dbReference type="InterPro" id="IPR009100">
    <property type="entry name" value="AcylCoA_DH/oxidase_NM_dom_sf"/>
</dbReference>
<feature type="domain" description="Acyl-CoA dehydrogenase/oxidase N-terminal" evidence="10">
    <location>
        <begin position="34"/>
        <end position="146"/>
    </location>
</feature>
<dbReference type="SUPFAM" id="SSF56645">
    <property type="entry name" value="Acyl-CoA dehydrogenase NM domain-like"/>
    <property type="match status" value="1"/>
</dbReference>
<dbReference type="FunFam" id="2.40.110.10:FF:000006">
    <property type="entry name" value="very long-chain specific acyl-CoA dehydrogenase, mitochondrial"/>
    <property type="match status" value="1"/>
</dbReference>
<keyword evidence="3 7" id="KW-0285">Flavoprotein</keyword>
<dbReference type="InterPro" id="IPR006091">
    <property type="entry name" value="Acyl-CoA_Oxase/DH_mid-dom"/>
</dbReference>
<evidence type="ECO:0000256" key="5">
    <source>
        <dbReference type="ARBA" id="ARBA00023002"/>
    </source>
</evidence>
<feature type="domain" description="Acyl-CoA dehydrogenase/oxidase C-terminal" evidence="8">
    <location>
        <begin position="255"/>
        <end position="418"/>
    </location>
</feature>
<dbReference type="Pfam" id="PF21263">
    <property type="entry name" value="Acyl-CoA-dh_C"/>
    <property type="match status" value="1"/>
</dbReference>
<evidence type="ECO:0000256" key="4">
    <source>
        <dbReference type="ARBA" id="ARBA00022827"/>
    </source>
</evidence>
<name>A0A239JJY6_9BACT</name>
<sequence length="599" mass="66139">MANETENKTTTIKGGEFLIKETDPQDVFTPADFSEEQRMMAQTCLDFVRDEVNPLLDRLDAHEEGLMENLMKKAGELGLFAVSAPEQYGGLNMDFNTSLLVTESVGGGHSFPVAFAAHTGIGTLPILYFGTDEQKQKYIPKLVSGEWMSAYCLTEPGSGSDALAAKTKAVLNEAGTHYILNGQKMWITNAGFADVFVVFAQVDGDKFTGFIVERGFPGVSLGNEEHKMGIKGSSTRQVFFEDCQVPKENVLGEIGKGHLIAFNILNIGRIKLGAATLGASKKVANLSVKYANERHQFNLPISKFGAIRHKLAEQAIRIYAVESALYRCGMDIYRKEQELMAAGNDENEALLGAAREFAVECAMLKVEGSEVLDYVVDEGVQIYGGYGFSADYPMDRAYRDSRINRIFEGTNEINRMLTVDMILKKAMKGELDLMGPAQSVQQELMAIPDFGAGEEEGLFTAEHKYIKNLKKAILMVAGTAVQKYMNSLAKEQEILMNIADMAIKTYVAESTLLRVEKLVSQRGEEAVANEIDIVRVTVNDAVDIAFKAGKEAIAAMTEGDEQRLLFMGLKRFTKKDLYNTKEARRRIAAAMIEADEFVY</sequence>
<dbReference type="Pfam" id="PF02771">
    <property type="entry name" value="Acyl-CoA_dh_N"/>
    <property type="match status" value="1"/>
</dbReference>
<evidence type="ECO:0000256" key="3">
    <source>
        <dbReference type="ARBA" id="ARBA00022630"/>
    </source>
</evidence>
<keyword evidence="4 7" id="KW-0274">FAD</keyword>
<dbReference type="GO" id="GO:0003995">
    <property type="term" value="F:acyl-CoA dehydrogenase activity"/>
    <property type="evidence" value="ECO:0007669"/>
    <property type="project" value="InterPro"/>
</dbReference>
<protein>
    <submittedName>
        <fullName evidence="12">Acyl-CoA dehydrogenase</fullName>
    </submittedName>
</protein>
<dbReference type="Proteomes" id="UP000198432">
    <property type="component" value="Unassembled WGS sequence"/>
</dbReference>
<dbReference type="Gene3D" id="1.20.140.10">
    <property type="entry name" value="Butyryl-CoA Dehydrogenase, subunit A, domain 3"/>
    <property type="match status" value="2"/>
</dbReference>
<dbReference type="OrthoDB" id="9764422at2"/>
<dbReference type="PROSITE" id="PS00073">
    <property type="entry name" value="ACYL_COA_DH_2"/>
    <property type="match status" value="1"/>
</dbReference>
<dbReference type="Pfam" id="PF00441">
    <property type="entry name" value="Acyl-CoA_dh_1"/>
    <property type="match status" value="1"/>
</dbReference>
<evidence type="ECO:0000259" key="10">
    <source>
        <dbReference type="Pfam" id="PF02771"/>
    </source>
</evidence>
<evidence type="ECO:0000313" key="13">
    <source>
        <dbReference type="Proteomes" id="UP000198432"/>
    </source>
</evidence>
<dbReference type="Gene3D" id="2.40.110.10">
    <property type="entry name" value="Butyryl-CoA Dehydrogenase, subunit A, domain 2"/>
    <property type="match status" value="1"/>
</dbReference>
<feature type="domain" description="Acyl-CoA oxidase/dehydrogenase middle" evidence="9">
    <location>
        <begin position="150"/>
        <end position="243"/>
    </location>
</feature>
<proteinExistence type="inferred from homology"/>
<dbReference type="InterPro" id="IPR046373">
    <property type="entry name" value="Acyl-CoA_Oxase/DH_mid-dom_sf"/>
</dbReference>
<dbReference type="PANTHER" id="PTHR43884">
    <property type="entry name" value="ACYL-COA DEHYDROGENASE"/>
    <property type="match status" value="1"/>
</dbReference>
<dbReference type="FunFam" id="1.10.540.10:FF:000001">
    <property type="entry name" value="Very long-chain-specific acyl-CoA dehydrogenase, mitochondrial"/>
    <property type="match status" value="1"/>
</dbReference>
<dbReference type="InterPro" id="IPR009075">
    <property type="entry name" value="AcylCo_DH/oxidase_C"/>
</dbReference>
<evidence type="ECO:0000256" key="6">
    <source>
        <dbReference type="ARBA" id="ARBA00052546"/>
    </source>
</evidence>
<evidence type="ECO:0000259" key="11">
    <source>
        <dbReference type="Pfam" id="PF21263"/>
    </source>
</evidence>
<comment type="similarity">
    <text evidence="2 7">Belongs to the acyl-CoA dehydrogenase family.</text>
</comment>
<evidence type="ECO:0000256" key="1">
    <source>
        <dbReference type="ARBA" id="ARBA00001974"/>
    </source>
</evidence>
<keyword evidence="13" id="KW-1185">Reference proteome</keyword>
<evidence type="ECO:0000256" key="7">
    <source>
        <dbReference type="RuleBase" id="RU362125"/>
    </source>
</evidence>
<dbReference type="InterPro" id="IPR006089">
    <property type="entry name" value="Acyl-CoA_DH_CS"/>
</dbReference>
<dbReference type="PROSITE" id="PS00072">
    <property type="entry name" value="ACYL_COA_DH_1"/>
    <property type="match status" value="1"/>
</dbReference>
<dbReference type="InterPro" id="IPR036250">
    <property type="entry name" value="AcylCo_DH-like_C"/>
</dbReference>
<comment type="catalytic activity">
    <reaction evidence="6">
        <text>a 2,3-saturated acyl-CoA + A = a 2,3-dehydroacyl-CoA + AH2</text>
        <dbReference type="Rhea" id="RHEA:48608"/>
        <dbReference type="ChEBI" id="CHEBI:13193"/>
        <dbReference type="ChEBI" id="CHEBI:17499"/>
        <dbReference type="ChEBI" id="CHEBI:60015"/>
        <dbReference type="ChEBI" id="CHEBI:65111"/>
    </reaction>
</comment>
<feature type="domain" description="Acyl-CoA dehydrogenase-like C-terminal" evidence="11">
    <location>
        <begin position="468"/>
        <end position="571"/>
    </location>
</feature>
<dbReference type="Pfam" id="PF02770">
    <property type="entry name" value="Acyl-CoA_dh_M"/>
    <property type="match status" value="1"/>
</dbReference>
<organism evidence="12 13">
    <name type="scientific">Pontibacter ummariensis</name>
    <dbReference type="NCBI Taxonomy" id="1610492"/>
    <lineage>
        <taxon>Bacteria</taxon>
        <taxon>Pseudomonadati</taxon>
        <taxon>Bacteroidota</taxon>
        <taxon>Cytophagia</taxon>
        <taxon>Cytophagales</taxon>
        <taxon>Hymenobacteraceae</taxon>
        <taxon>Pontibacter</taxon>
    </lineage>
</organism>
<keyword evidence="5 7" id="KW-0560">Oxidoreductase</keyword>
<dbReference type="RefSeq" id="WP_089320930.1">
    <property type="nucleotide sequence ID" value="NZ_FZOQ01000022.1"/>
</dbReference>
<dbReference type="InterPro" id="IPR049426">
    <property type="entry name" value="Acyl-CoA-dh-like_C"/>
</dbReference>
<dbReference type="SUPFAM" id="SSF47203">
    <property type="entry name" value="Acyl-CoA dehydrogenase C-terminal domain-like"/>
    <property type="match status" value="1"/>
</dbReference>
<gene>
    <name evidence="12" type="ORF">SAMN06296052_12233</name>
</gene>
<evidence type="ECO:0000313" key="12">
    <source>
        <dbReference type="EMBL" id="SNT05892.1"/>
    </source>
</evidence>
<dbReference type="FunFam" id="1.20.140.10:FF:000019">
    <property type="entry name" value="Acyl-CoA dehydrogenase"/>
    <property type="match status" value="1"/>
</dbReference>
<dbReference type="InterPro" id="IPR013786">
    <property type="entry name" value="AcylCoA_DH/ox_N"/>
</dbReference>
<evidence type="ECO:0000259" key="9">
    <source>
        <dbReference type="Pfam" id="PF02770"/>
    </source>
</evidence>
<dbReference type="InterPro" id="IPR037069">
    <property type="entry name" value="AcylCoA_DH/ox_N_sf"/>
</dbReference>